<keyword evidence="2" id="KW-1185">Reference proteome</keyword>
<gene>
    <name evidence="1" type="ORF">EIZ62_23530</name>
</gene>
<reference evidence="1 2" key="1">
    <citation type="submission" date="2018-12" db="EMBL/GenBank/DDBJ databases">
        <title>Complete genome sequence of Streptomyces ficellus NRRL8067, the producer of ficellomycin, feldamycin and nojirimycin.</title>
        <authorList>
            <person name="Zhang H."/>
            <person name="Yue R."/>
            <person name="Liu Y."/>
            <person name="Li M."/>
            <person name="Mu H."/>
            <person name="Zhang J."/>
        </authorList>
    </citation>
    <scope>NUCLEOTIDE SEQUENCE [LARGE SCALE GENOMIC DNA]</scope>
    <source>
        <strain evidence="1 2">NRRL 8067</strain>
    </source>
</reference>
<dbReference type="AlphaFoldDB" id="A0A6I6FCR4"/>
<evidence type="ECO:0000313" key="1">
    <source>
        <dbReference type="EMBL" id="QGV80881.1"/>
    </source>
</evidence>
<dbReference type="OrthoDB" id="4868979at2"/>
<dbReference type="Proteomes" id="UP000422572">
    <property type="component" value="Chromosome"/>
</dbReference>
<dbReference type="EMBL" id="CP034279">
    <property type="protein sequence ID" value="QGV80881.1"/>
    <property type="molecule type" value="Genomic_DNA"/>
</dbReference>
<dbReference type="RefSeq" id="WP_156694647.1">
    <property type="nucleotide sequence ID" value="NZ_CP034279.1"/>
</dbReference>
<organism evidence="1 2">
    <name type="scientific">Streptomyces ficellus</name>
    <dbReference type="NCBI Taxonomy" id="1977088"/>
    <lineage>
        <taxon>Bacteria</taxon>
        <taxon>Bacillati</taxon>
        <taxon>Actinomycetota</taxon>
        <taxon>Actinomycetes</taxon>
        <taxon>Kitasatosporales</taxon>
        <taxon>Streptomycetaceae</taxon>
        <taxon>Streptomyces</taxon>
    </lineage>
</organism>
<name>A0A6I6FCR4_9ACTN</name>
<evidence type="ECO:0000313" key="2">
    <source>
        <dbReference type="Proteomes" id="UP000422572"/>
    </source>
</evidence>
<proteinExistence type="predicted"/>
<accession>A0A6I6FCR4</accession>
<dbReference type="KEGG" id="sfic:EIZ62_23530"/>
<protein>
    <submittedName>
        <fullName evidence="1">Uncharacterized protein</fullName>
    </submittedName>
</protein>
<sequence>MTNRSAPRRHLATSPFKAPVAAPIKHFAVGDRVSHDRHGLGTVIAVEDEIATLVDFGSQKARIVSPYKGMDKL</sequence>